<feature type="compositionally biased region" description="Basic and acidic residues" evidence="1">
    <location>
        <begin position="51"/>
        <end position="64"/>
    </location>
</feature>
<feature type="region of interest" description="Disordered" evidence="1">
    <location>
        <begin position="90"/>
        <end position="126"/>
    </location>
</feature>
<feature type="compositionally biased region" description="Acidic residues" evidence="1">
    <location>
        <begin position="92"/>
        <end position="115"/>
    </location>
</feature>
<keyword evidence="3" id="KW-1185">Reference proteome</keyword>
<evidence type="ECO:0000313" key="3">
    <source>
        <dbReference type="Proteomes" id="UP000784294"/>
    </source>
</evidence>
<name>A0A3S5A7M0_9PLAT</name>
<protein>
    <submittedName>
        <fullName evidence="2">Uncharacterized protein</fullName>
    </submittedName>
</protein>
<dbReference type="Proteomes" id="UP000784294">
    <property type="component" value="Unassembled WGS sequence"/>
</dbReference>
<gene>
    <name evidence="2" type="ORF">PXEA_LOCUS23332</name>
</gene>
<accession>A0A3S5A7M0</accession>
<proteinExistence type="predicted"/>
<feature type="compositionally biased region" description="Acidic residues" evidence="1">
    <location>
        <begin position="13"/>
        <end position="26"/>
    </location>
</feature>
<dbReference type="EMBL" id="CAAALY010107336">
    <property type="protein sequence ID" value="VEL29892.1"/>
    <property type="molecule type" value="Genomic_DNA"/>
</dbReference>
<reference evidence="2" key="1">
    <citation type="submission" date="2018-11" db="EMBL/GenBank/DDBJ databases">
        <authorList>
            <consortium name="Pathogen Informatics"/>
        </authorList>
    </citation>
    <scope>NUCLEOTIDE SEQUENCE</scope>
</reference>
<comment type="caution">
    <text evidence="2">The sequence shown here is derived from an EMBL/GenBank/DDBJ whole genome shotgun (WGS) entry which is preliminary data.</text>
</comment>
<evidence type="ECO:0000256" key="1">
    <source>
        <dbReference type="SAM" id="MobiDB-lite"/>
    </source>
</evidence>
<feature type="region of interest" description="Disordered" evidence="1">
    <location>
        <begin position="13"/>
        <end position="74"/>
    </location>
</feature>
<sequence>MLFFVYYGRLLEAEGDDDEEDEEDEAATTRQRRKGSRQSILQSVKLPAVDNFREEEPGTSRMSKDNSTLNAAGDVDEDYERKLYFTSILSELEADEEADDDDDDDDEEEEDENDAEDSRIYRIGRAKRRIDPPDAIQAKIGDFICIFYHLV</sequence>
<evidence type="ECO:0000313" key="2">
    <source>
        <dbReference type="EMBL" id="VEL29892.1"/>
    </source>
</evidence>
<dbReference type="AlphaFoldDB" id="A0A3S5A7M0"/>
<organism evidence="2 3">
    <name type="scientific">Protopolystoma xenopodis</name>
    <dbReference type="NCBI Taxonomy" id="117903"/>
    <lineage>
        <taxon>Eukaryota</taxon>
        <taxon>Metazoa</taxon>
        <taxon>Spiralia</taxon>
        <taxon>Lophotrochozoa</taxon>
        <taxon>Platyhelminthes</taxon>
        <taxon>Monogenea</taxon>
        <taxon>Polyopisthocotylea</taxon>
        <taxon>Polystomatidea</taxon>
        <taxon>Polystomatidae</taxon>
        <taxon>Protopolystoma</taxon>
    </lineage>
</organism>